<dbReference type="KEGG" id="egl:EGR_11248"/>
<dbReference type="EMBL" id="APAU02000619">
    <property type="protein sequence ID" value="EUB53895.1"/>
    <property type="molecule type" value="Genomic_DNA"/>
</dbReference>
<keyword evidence="3" id="KW-1185">Reference proteome</keyword>
<protein>
    <submittedName>
        <fullName evidence="2">Uncharacterized protein</fullName>
    </submittedName>
</protein>
<accession>W6TYN6</accession>
<feature type="region of interest" description="Disordered" evidence="1">
    <location>
        <begin position="65"/>
        <end position="85"/>
    </location>
</feature>
<comment type="caution">
    <text evidence="2">The sequence shown here is derived from an EMBL/GenBank/DDBJ whole genome shotgun (WGS) entry which is preliminary data.</text>
</comment>
<reference evidence="2 3" key="1">
    <citation type="journal article" date="2013" name="Nat. Genet.">
        <title>The genome of the hydatid tapeworm Echinococcus granulosus.</title>
        <authorList>
            <person name="Zheng H."/>
            <person name="Zhang W."/>
            <person name="Zhang L."/>
            <person name="Zhang Z."/>
            <person name="Li J."/>
            <person name="Lu G."/>
            <person name="Zhu Y."/>
            <person name="Wang Y."/>
            <person name="Huang Y."/>
            <person name="Liu J."/>
            <person name="Kang H."/>
            <person name="Chen J."/>
            <person name="Wang L."/>
            <person name="Chen A."/>
            <person name="Yu S."/>
            <person name="Gao Z."/>
            <person name="Jin L."/>
            <person name="Gu W."/>
            <person name="Wang Z."/>
            <person name="Zhao L."/>
            <person name="Shi B."/>
            <person name="Wen H."/>
            <person name="Lin R."/>
            <person name="Jones M.K."/>
            <person name="Brejova B."/>
            <person name="Vinar T."/>
            <person name="Zhao G."/>
            <person name="McManus D.P."/>
            <person name="Chen Z."/>
            <person name="Zhou Y."/>
            <person name="Wang S."/>
        </authorList>
    </citation>
    <scope>NUCLEOTIDE SEQUENCE [LARGE SCALE GENOMIC DNA]</scope>
</reference>
<proteinExistence type="predicted"/>
<dbReference type="AlphaFoldDB" id="W6TYN6"/>
<gene>
    <name evidence="2" type="ORF">EGR_11248</name>
</gene>
<organism evidence="2 3">
    <name type="scientific">Echinococcus granulosus</name>
    <name type="common">Hydatid tapeworm</name>
    <dbReference type="NCBI Taxonomy" id="6210"/>
    <lineage>
        <taxon>Eukaryota</taxon>
        <taxon>Metazoa</taxon>
        <taxon>Spiralia</taxon>
        <taxon>Lophotrochozoa</taxon>
        <taxon>Platyhelminthes</taxon>
        <taxon>Cestoda</taxon>
        <taxon>Eucestoda</taxon>
        <taxon>Cyclophyllidea</taxon>
        <taxon>Taeniidae</taxon>
        <taxon>Echinococcus</taxon>
        <taxon>Echinococcus granulosus group</taxon>
    </lineage>
</organism>
<evidence type="ECO:0000313" key="3">
    <source>
        <dbReference type="Proteomes" id="UP000019149"/>
    </source>
</evidence>
<sequence>MQIERISTENGRKWPNVHKFKFVLVSFKQSKQILEWLSFQNTMHNSTETSDSNCTQISNSQYLKNGHFSHHSDRATNDKMKTRNF</sequence>
<dbReference type="Proteomes" id="UP000019149">
    <property type="component" value="Unassembled WGS sequence"/>
</dbReference>
<dbReference type="RefSeq" id="XP_024345091.1">
    <property type="nucleotide sequence ID" value="XM_024500495.1"/>
</dbReference>
<name>W6TYN6_ECHGR</name>
<evidence type="ECO:0000313" key="2">
    <source>
        <dbReference type="EMBL" id="EUB53895.1"/>
    </source>
</evidence>
<dbReference type="GeneID" id="36346961"/>
<evidence type="ECO:0000256" key="1">
    <source>
        <dbReference type="SAM" id="MobiDB-lite"/>
    </source>
</evidence>
<dbReference type="CTD" id="36346961"/>
<feature type="compositionally biased region" description="Basic and acidic residues" evidence="1">
    <location>
        <begin position="70"/>
        <end position="85"/>
    </location>
</feature>